<evidence type="ECO:0000256" key="4">
    <source>
        <dbReference type="ARBA" id="ARBA00023242"/>
    </source>
</evidence>
<dbReference type="PRINTS" id="PR00967">
    <property type="entry name" value="ONCOGENEAML1"/>
</dbReference>
<name>A0A8D8YZD5_9HEMI</name>
<protein>
    <submittedName>
        <fullName evidence="7">Segmentation protein Runt</fullName>
    </submittedName>
</protein>
<dbReference type="GO" id="GO:0000981">
    <property type="term" value="F:DNA-binding transcription factor activity, RNA polymerase II-specific"/>
    <property type="evidence" value="ECO:0007669"/>
    <property type="project" value="TreeGrafter"/>
</dbReference>
<evidence type="ECO:0000256" key="1">
    <source>
        <dbReference type="ARBA" id="ARBA00004123"/>
    </source>
</evidence>
<feature type="region of interest" description="Disordered" evidence="5">
    <location>
        <begin position="265"/>
        <end position="295"/>
    </location>
</feature>
<dbReference type="InterPro" id="IPR012346">
    <property type="entry name" value="p53/RUNT-type_TF_DNA-bd_sf"/>
</dbReference>
<dbReference type="PANTHER" id="PTHR11950:SF31">
    <property type="entry name" value="SEGMENTATION PROTEIN RUNT"/>
    <property type="match status" value="1"/>
</dbReference>
<feature type="compositionally biased region" description="Low complexity" evidence="5">
    <location>
        <begin position="316"/>
        <end position="325"/>
    </location>
</feature>
<organism evidence="7">
    <name type="scientific">Cacopsylla melanoneura</name>
    <dbReference type="NCBI Taxonomy" id="428564"/>
    <lineage>
        <taxon>Eukaryota</taxon>
        <taxon>Metazoa</taxon>
        <taxon>Ecdysozoa</taxon>
        <taxon>Arthropoda</taxon>
        <taxon>Hexapoda</taxon>
        <taxon>Insecta</taxon>
        <taxon>Pterygota</taxon>
        <taxon>Neoptera</taxon>
        <taxon>Paraneoptera</taxon>
        <taxon>Hemiptera</taxon>
        <taxon>Sternorrhyncha</taxon>
        <taxon>Psylloidea</taxon>
        <taxon>Psyllidae</taxon>
        <taxon>Psyllinae</taxon>
        <taxon>Cacopsylla</taxon>
    </lineage>
</organism>
<accession>A0A8D8YZD5</accession>
<evidence type="ECO:0000256" key="5">
    <source>
        <dbReference type="SAM" id="MobiDB-lite"/>
    </source>
</evidence>
<keyword evidence="3" id="KW-0804">Transcription</keyword>
<dbReference type="Pfam" id="PF00853">
    <property type="entry name" value="Runt"/>
    <property type="match status" value="1"/>
</dbReference>
<feature type="domain" description="Runt" evidence="6">
    <location>
        <begin position="37"/>
        <end position="165"/>
    </location>
</feature>
<evidence type="ECO:0000259" key="6">
    <source>
        <dbReference type="PROSITE" id="PS51062"/>
    </source>
</evidence>
<reference evidence="7" key="1">
    <citation type="submission" date="2021-05" db="EMBL/GenBank/DDBJ databases">
        <authorList>
            <person name="Alioto T."/>
            <person name="Alioto T."/>
            <person name="Gomez Garrido J."/>
        </authorList>
    </citation>
    <scope>NUCLEOTIDE SEQUENCE</scope>
</reference>
<evidence type="ECO:0000313" key="7">
    <source>
        <dbReference type="EMBL" id="CAG6737800.1"/>
    </source>
</evidence>
<dbReference type="GO" id="GO:0005524">
    <property type="term" value="F:ATP binding"/>
    <property type="evidence" value="ECO:0007669"/>
    <property type="project" value="InterPro"/>
</dbReference>
<sequence>MHLTGTTTTNSPTEGNTGNGLNDTYSKMTSDILAERTLGDFLSEHPGELVRTGSPQFVCTVLPPHWRSNKTLPVAFKVVALGDVMDGTIVTIRAGNDENFCAELRNCTAVMKNQVAKFNDLRFVGRSGRGKSFTLSIMVGSSPHQIASYNKAIKVTVDGPREPRSKSNFHFIPGGHPGGFGPFGMLHPQWLDASTYMSYAWPEYFRRTPTDLCKLSSALCPSSIKGALPPSPTLPTSPADFYLTAHNLLTSPLYPFHYPPHPSDLLHPTTPISSPRKSSPNIASSDNDSKSECDEKSTSLVKSAFQTVVKPCLGSLESTRSSRSSPEINIESTSLSPEKKFRPVSPSGGKITSTNTKQKVAVWRPY</sequence>
<dbReference type="InterPro" id="IPR013524">
    <property type="entry name" value="Runt_dom"/>
</dbReference>
<evidence type="ECO:0000256" key="2">
    <source>
        <dbReference type="ARBA" id="ARBA00023015"/>
    </source>
</evidence>
<dbReference type="GO" id="GO:0005634">
    <property type="term" value="C:nucleus"/>
    <property type="evidence" value="ECO:0007669"/>
    <property type="project" value="UniProtKB-SubCell"/>
</dbReference>
<keyword evidence="2" id="KW-0805">Transcription regulation</keyword>
<dbReference type="EMBL" id="HBUF01404775">
    <property type="protein sequence ID" value="CAG6737800.1"/>
    <property type="molecule type" value="Transcribed_RNA"/>
</dbReference>
<feature type="region of interest" description="Disordered" evidence="5">
    <location>
        <begin position="316"/>
        <end position="366"/>
    </location>
</feature>
<dbReference type="GO" id="GO:0000978">
    <property type="term" value="F:RNA polymerase II cis-regulatory region sequence-specific DNA binding"/>
    <property type="evidence" value="ECO:0007669"/>
    <property type="project" value="TreeGrafter"/>
</dbReference>
<dbReference type="PANTHER" id="PTHR11950">
    <property type="entry name" value="RUNT RELATED"/>
    <property type="match status" value="1"/>
</dbReference>
<dbReference type="FunFam" id="2.60.40.720:FF:000001">
    <property type="entry name" value="Runt-related transcription factor"/>
    <property type="match status" value="1"/>
</dbReference>
<evidence type="ECO:0000256" key="3">
    <source>
        <dbReference type="ARBA" id="ARBA00023163"/>
    </source>
</evidence>
<dbReference type="SUPFAM" id="SSF49417">
    <property type="entry name" value="p53-like transcription factors"/>
    <property type="match status" value="1"/>
</dbReference>
<dbReference type="InterPro" id="IPR008967">
    <property type="entry name" value="p53-like_TF_DNA-bd_sf"/>
</dbReference>
<dbReference type="GO" id="GO:0001709">
    <property type="term" value="P:cell fate determination"/>
    <property type="evidence" value="ECO:0007669"/>
    <property type="project" value="UniProtKB-ARBA"/>
</dbReference>
<feature type="compositionally biased region" description="Polar residues" evidence="5">
    <location>
        <begin position="270"/>
        <end position="286"/>
    </location>
</feature>
<dbReference type="InterPro" id="IPR000040">
    <property type="entry name" value="AML1_Runt"/>
</dbReference>
<feature type="compositionally biased region" description="Polar residues" evidence="5">
    <location>
        <begin position="326"/>
        <end position="336"/>
    </location>
</feature>
<feature type="region of interest" description="Disordered" evidence="5">
    <location>
        <begin position="1"/>
        <end position="24"/>
    </location>
</feature>
<proteinExistence type="predicted"/>
<keyword evidence="4" id="KW-0539">Nucleus</keyword>
<feature type="compositionally biased region" description="Low complexity" evidence="5">
    <location>
        <begin position="1"/>
        <end position="20"/>
    </location>
</feature>
<dbReference type="Gene3D" id="2.60.40.720">
    <property type="match status" value="1"/>
</dbReference>
<dbReference type="AlphaFoldDB" id="A0A8D8YZD5"/>
<comment type="subcellular location">
    <subcellularLocation>
        <location evidence="1">Nucleus</location>
    </subcellularLocation>
</comment>
<dbReference type="PROSITE" id="PS51062">
    <property type="entry name" value="RUNT"/>
    <property type="match status" value="1"/>
</dbReference>